<keyword evidence="8 10" id="KW-0472">Membrane</keyword>
<protein>
    <submittedName>
        <fullName evidence="12">Sensor histidine kinase</fullName>
    </submittedName>
</protein>
<dbReference type="GO" id="GO:0000155">
    <property type="term" value="F:phosphorelay sensor kinase activity"/>
    <property type="evidence" value="ECO:0007669"/>
    <property type="project" value="InterPro"/>
</dbReference>
<keyword evidence="5 10" id="KW-0812">Transmembrane</keyword>
<gene>
    <name evidence="12" type="ORF">D5F53_22690</name>
</gene>
<evidence type="ECO:0000256" key="7">
    <source>
        <dbReference type="ARBA" id="ARBA00022989"/>
    </source>
</evidence>
<dbReference type="InterPro" id="IPR036890">
    <property type="entry name" value="HATPase_C_sf"/>
</dbReference>
<dbReference type="Proteomes" id="UP000266552">
    <property type="component" value="Chromosome"/>
</dbReference>
<evidence type="ECO:0000256" key="8">
    <source>
        <dbReference type="ARBA" id="ARBA00023136"/>
    </source>
</evidence>
<dbReference type="SUPFAM" id="SSF55874">
    <property type="entry name" value="ATPase domain of HSP90 chaperone/DNA topoisomerase II/histidine kinase"/>
    <property type="match status" value="1"/>
</dbReference>
<dbReference type="Pfam" id="PF06580">
    <property type="entry name" value="His_kinase"/>
    <property type="match status" value="1"/>
</dbReference>
<evidence type="ECO:0000256" key="9">
    <source>
        <dbReference type="SAM" id="MobiDB-lite"/>
    </source>
</evidence>
<keyword evidence="13" id="KW-1185">Reference proteome</keyword>
<evidence type="ECO:0000313" key="13">
    <source>
        <dbReference type="Proteomes" id="UP000266552"/>
    </source>
</evidence>
<evidence type="ECO:0000256" key="6">
    <source>
        <dbReference type="ARBA" id="ARBA00022777"/>
    </source>
</evidence>
<accession>A0A385TVK6</accession>
<evidence type="ECO:0000256" key="2">
    <source>
        <dbReference type="ARBA" id="ARBA00022475"/>
    </source>
</evidence>
<dbReference type="InterPro" id="IPR010559">
    <property type="entry name" value="Sig_transdc_His_kin_internal"/>
</dbReference>
<evidence type="ECO:0000313" key="12">
    <source>
        <dbReference type="EMBL" id="AYB47909.1"/>
    </source>
</evidence>
<dbReference type="InterPro" id="IPR003594">
    <property type="entry name" value="HATPase_dom"/>
</dbReference>
<evidence type="ECO:0000256" key="3">
    <source>
        <dbReference type="ARBA" id="ARBA00022553"/>
    </source>
</evidence>
<dbReference type="EMBL" id="CP032412">
    <property type="protein sequence ID" value="AYB47909.1"/>
    <property type="molecule type" value="Genomic_DNA"/>
</dbReference>
<dbReference type="AlphaFoldDB" id="A0A385TVK6"/>
<dbReference type="CDD" id="cd06225">
    <property type="entry name" value="HAMP"/>
    <property type="match status" value="1"/>
</dbReference>
<feature type="transmembrane region" description="Helical" evidence="10">
    <location>
        <begin position="331"/>
        <end position="351"/>
    </location>
</feature>
<feature type="domain" description="HAMP" evidence="11">
    <location>
        <begin position="353"/>
        <end position="405"/>
    </location>
</feature>
<reference evidence="12 13" key="1">
    <citation type="submission" date="2018-09" db="EMBL/GenBank/DDBJ databases">
        <title>Genome Sequence of Paenibacillus lautus Strain E7593-69, Azo Dye-Degrading Bacteria, Isolated from Commercial Tattoo Inks.</title>
        <authorList>
            <person name="Nho S.W."/>
            <person name="Kim S.-J."/>
            <person name="Kweon O."/>
            <person name="Cerniglia C.E."/>
        </authorList>
    </citation>
    <scope>NUCLEOTIDE SEQUENCE [LARGE SCALE GENOMIC DNA]</scope>
    <source>
        <strain evidence="12 13">E7593-69</strain>
    </source>
</reference>
<dbReference type="SMART" id="SM00304">
    <property type="entry name" value="HAMP"/>
    <property type="match status" value="1"/>
</dbReference>
<dbReference type="KEGG" id="plw:D5F53_22690"/>
<dbReference type="Gene3D" id="6.10.340.10">
    <property type="match status" value="1"/>
</dbReference>
<evidence type="ECO:0000256" key="10">
    <source>
        <dbReference type="SAM" id="Phobius"/>
    </source>
</evidence>
<dbReference type="Pfam" id="PF02518">
    <property type="entry name" value="HATPase_c"/>
    <property type="match status" value="1"/>
</dbReference>
<dbReference type="SUPFAM" id="SSF158472">
    <property type="entry name" value="HAMP domain-like"/>
    <property type="match status" value="1"/>
</dbReference>
<feature type="region of interest" description="Disordered" evidence="9">
    <location>
        <begin position="108"/>
        <end position="128"/>
    </location>
</feature>
<dbReference type="SMART" id="SM00387">
    <property type="entry name" value="HATPase_c"/>
    <property type="match status" value="1"/>
</dbReference>
<evidence type="ECO:0000256" key="4">
    <source>
        <dbReference type="ARBA" id="ARBA00022679"/>
    </source>
</evidence>
<dbReference type="PANTHER" id="PTHR34220">
    <property type="entry name" value="SENSOR HISTIDINE KINASE YPDA"/>
    <property type="match status" value="1"/>
</dbReference>
<evidence type="ECO:0000256" key="5">
    <source>
        <dbReference type="ARBA" id="ARBA00022692"/>
    </source>
</evidence>
<dbReference type="PROSITE" id="PS50885">
    <property type="entry name" value="HAMP"/>
    <property type="match status" value="1"/>
</dbReference>
<name>A0A385TVK6_PAELA</name>
<keyword evidence="7 10" id="KW-1133">Transmembrane helix</keyword>
<dbReference type="Pfam" id="PF02743">
    <property type="entry name" value="dCache_1"/>
    <property type="match status" value="1"/>
</dbReference>
<dbReference type="PANTHER" id="PTHR34220:SF7">
    <property type="entry name" value="SENSOR HISTIDINE KINASE YPDA"/>
    <property type="match status" value="1"/>
</dbReference>
<proteinExistence type="predicted"/>
<evidence type="ECO:0000256" key="1">
    <source>
        <dbReference type="ARBA" id="ARBA00004651"/>
    </source>
</evidence>
<dbReference type="InterPro" id="IPR050640">
    <property type="entry name" value="Bact_2-comp_sensor_kinase"/>
</dbReference>
<organism evidence="12 13">
    <name type="scientific">Paenibacillus lautus</name>
    <name type="common">Bacillus lautus</name>
    <dbReference type="NCBI Taxonomy" id="1401"/>
    <lineage>
        <taxon>Bacteria</taxon>
        <taxon>Bacillati</taxon>
        <taxon>Bacillota</taxon>
        <taxon>Bacilli</taxon>
        <taxon>Bacillales</taxon>
        <taxon>Paenibacillaceae</taxon>
        <taxon>Paenibacillus</taxon>
    </lineage>
</organism>
<dbReference type="Pfam" id="PF00672">
    <property type="entry name" value="HAMP"/>
    <property type="match status" value="1"/>
</dbReference>
<keyword evidence="6 12" id="KW-0418">Kinase</keyword>
<dbReference type="Gene3D" id="3.30.450.20">
    <property type="entry name" value="PAS domain"/>
    <property type="match status" value="2"/>
</dbReference>
<keyword evidence="4" id="KW-0808">Transferase</keyword>
<keyword evidence="3" id="KW-0597">Phosphoprotein</keyword>
<feature type="transmembrane region" description="Helical" evidence="10">
    <location>
        <begin position="29"/>
        <end position="52"/>
    </location>
</feature>
<sequence>MRNRNRVDSWREGFSRWLRFGDLPLRYKLVILFLMVGILPSIALGVLVNWTVNRIVDQQVTSNTIQLIGKVNQTLDNDMENLQNITYLIGFDPRTERFLQGDIQGDKPAAGADVPSGTYRPQTSPVKQDNEENYEIKRYLQGFTTLYPEIASILLVNREGAYISNEMYARSPASLTEEEWYREAVLNEGIFTVLGHPAERNVTTHVHYANEELVSVVRSFVDPDTREVTGAVLIDLKLRAVARTVRDVTLGKSGYLMVAEAGGSSIYAPEDSIIPSIPPSWFPEEDSGALIREVNGERLQLIYGTSSFTGWRTIGVFPTSESVYEVREIRFYMICFLFVVCLFGVAASYTLSQSISRPIWQLMSFMQKAESGDLTIRYWGNRQDEVGMLGRSFNRMLQQIRKLMKLSELRERQKREAELRSLQAHIKPHFLYNTLDTIHWMARKKGADDVSELVESLSRLFRIGLSKGDDIIPMSDEWTHISSYLQIQKTRYRDRLQVEMEISPEAERLYVLKLILQPMVENAIYHGIKARRGPGRIWIQADVEENVLVLTVRDDGAGMPAERLDALRRQLADPVTAMEVPPEEGPGGSRSYGMLNVQARIKLTFGETYGIMIDSIENEGTTVRITHPLLHAVPSSSDHDGRDSR</sequence>
<dbReference type="InterPro" id="IPR033479">
    <property type="entry name" value="dCache_1"/>
</dbReference>
<keyword evidence="2" id="KW-1003">Cell membrane</keyword>
<dbReference type="InterPro" id="IPR003660">
    <property type="entry name" value="HAMP_dom"/>
</dbReference>
<dbReference type="Gene3D" id="3.30.565.10">
    <property type="entry name" value="Histidine kinase-like ATPase, C-terminal domain"/>
    <property type="match status" value="1"/>
</dbReference>
<dbReference type="GO" id="GO:0005886">
    <property type="term" value="C:plasma membrane"/>
    <property type="evidence" value="ECO:0007669"/>
    <property type="project" value="UniProtKB-SubCell"/>
</dbReference>
<evidence type="ECO:0000259" key="11">
    <source>
        <dbReference type="PROSITE" id="PS50885"/>
    </source>
</evidence>
<comment type="subcellular location">
    <subcellularLocation>
        <location evidence="1">Cell membrane</location>
        <topology evidence="1">Multi-pass membrane protein</topology>
    </subcellularLocation>
</comment>